<evidence type="ECO:0000313" key="2">
    <source>
        <dbReference type="EMBL" id="MXO64160.1"/>
    </source>
</evidence>
<evidence type="ECO:0000259" key="1">
    <source>
        <dbReference type="Pfam" id="PF00535"/>
    </source>
</evidence>
<dbReference type="EMBL" id="WTYT01000001">
    <property type="protein sequence ID" value="MXO64160.1"/>
    <property type="molecule type" value="Genomic_DNA"/>
</dbReference>
<dbReference type="InterPro" id="IPR029044">
    <property type="entry name" value="Nucleotide-diphossugar_trans"/>
</dbReference>
<dbReference type="PANTHER" id="PTHR43179:SF7">
    <property type="entry name" value="RHAMNOSYLTRANSFERASE WBBL"/>
    <property type="match status" value="1"/>
</dbReference>
<name>A0A6I4T2E6_9SPHN</name>
<gene>
    <name evidence="2" type="ORF">GRI91_00095</name>
</gene>
<dbReference type="InterPro" id="IPR001173">
    <property type="entry name" value="Glyco_trans_2-like"/>
</dbReference>
<feature type="domain" description="Glycosyltransferase 2-like" evidence="1">
    <location>
        <begin position="16"/>
        <end position="196"/>
    </location>
</feature>
<dbReference type="OrthoDB" id="9771846at2"/>
<protein>
    <submittedName>
        <fullName evidence="2">Glycosyltransferase</fullName>
    </submittedName>
</protein>
<dbReference type="RefSeq" id="WP_160734623.1">
    <property type="nucleotide sequence ID" value="NZ_WTYT01000001.1"/>
</dbReference>
<dbReference type="Pfam" id="PF00535">
    <property type="entry name" value="Glycos_transf_2"/>
    <property type="match status" value="1"/>
</dbReference>
<organism evidence="2 3">
    <name type="scientific">Altericroceibacterium endophyticum</name>
    <dbReference type="NCBI Taxonomy" id="1808508"/>
    <lineage>
        <taxon>Bacteria</taxon>
        <taxon>Pseudomonadati</taxon>
        <taxon>Pseudomonadota</taxon>
        <taxon>Alphaproteobacteria</taxon>
        <taxon>Sphingomonadales</taxon>
        <taxon>Erythrobacteraceae</taxon>
        <taxon>Altericroceibacterium</taxon>
    </lineage>
</organism>
<dbReference type="GO" id="GO:0016740">
    <property type="term" value="F:transferase activity"/>
    <property type="evidence" value="ECO:0007669"/>
    <property type="project" value="UniProtKB-KW"/>
</dbReference>
<dbReference type="CDD" id="cd04186">
    <property type="entry name" value="GT_2_like_c"/>
    <property type="match status" value="1"/>
</dbReference>
<dbReference type="SUPFAM" id="SSF53448">
    <property type="entry name" value="Nucleotide-diphospho-sugar transferases"/>
    <property type="match status" value="1"/>
</dbReference>
<keyword evidence="3" id="KW-1185">Reference proteome</keyword>
<reference evidence="2 3" key="1">
    <citation type="submission" date="2019-12" db="EMBL/GenBank/DDBJ databases">
        <title>Genomic-based taxomic classification of the family Erythrobacteraceae.</title>
        <authorList>
            <person name="Xu L."/>
        </authorList>
    </citation>
    <scope>NUCLEOTIDE SEQUENCE [LARGE SCALE GENOMIC DNA]</scope>
    <source>
        <strain evidence="2 3">LMG 29518</strain>
    </source>
</reference>
<keyword evidence="2" id="KW-0808">Transferase</keyword>
<dbReference type="PANTHER" id="PTHR43179">
    <property type="entry name" value="RHAMNOSYLTRANSFERASE WBBL"/>
    <property type="match status" value="1"/>
</dbReference>
<evidence type="ECO:0000313" key="3">
    <source>
        <dbReference type="Proteomes" id="UP000438476"/>
    </source>
</evidence>
<comment type="caution">
    <text evidence="2">The sequence shown here is derived from an EMBL/GenBank/DDBJ whole genome shotgun (WGS) entry which is preliminary data.</text>
</comment>
<proteinExistence type="predicted"/>
<dbReference type="Proteomes" id="UP000438476">
    <property type="component" value="Unassembled WGS sequence"/>
</dbReference>
<dbReference type="AlphaFoldDB" id="A0A6I4T2E6"/>
<dbReference type="Gene3D" id="3.90.550.10">
    <property type="entry name" value="Spore Coat Polysaccharide Biosynthesis Protein SpsA, Chain A"/>
    <property type="match status" value="1"/>
</dbReference>
<accession>A0A6I4T2E6</accession>
<sequence length="328" mass="36955">MMRDPASIAGSKSRISIVIVSYKSLNFIDQCLTPIAHRADWDIILWDNDSGDGIGGHVRRHYPHVRVVESPENLGFAAGNNRAFRHCRGDYVLLLNPDAFLRDAAQVEQLAEYLEAHADVAACGPQLLHGDGSHQVGDAGWRISLPTVLVHGFALQRAAPFLRGLYLTSPSLRRREHVPVDWICGACLMVRRSVIDSLGGLDESSFLYGEDIEWGTRMRRAGWQCHYLPRVKVQHLQGATQREAGQAFRSFAWLDDIARRYRVSGGRWGYGVMRLGLAAGYIGRALIWAVRARILRRPEARERAVIKGAIAREYAAHIWRWPRFDTPD</sequence>